<dbReference type="GO" id="GO:0004497">
    <property type="term" value="F:monooxygenase activity"/>
    <property type="evidence" value="ECO:0007669"/>
    <property type="project" value="UniProtKB-KW"/>
</dbReference>
<dbReference type="EMBL" id="AP019860">
    <property type="protein sequence ID" value="BBM86774.1"/>
    <property type="molecule type" value="Genomic_DNA"/>
</dbReference>
<dbReference type="Pfam" id="PF05684">
    <property type="entry name" value="DUF819"/>
    <property type="match status" value="1"/>
</dbReference>
<feature type="transmembrane region" description="Helical" evidence="1">
    <location>
        <begin position="29"/>
        <end position="48"/>
    </location>
</feature>
<keyword evidence="1" id="KW-0812">Transmembrane</keyword>
<feature type="transmembrane region" description="Helical" evidence="1">
    <location>
        <begin position="314"/>
        <end position="335"/>
    </location>
</feature>
<evidence type="ECO:0000313" key="2">
    <source>
        <dbReference type="EMBL" id="BBM86774.1"/>
    </source>
</evidence>
<feature type="transmembrane region" description="Helical" evidence="1">
    <location>
        <begin position="5"/>
        <end position="23"/>
    </location>
</feature>
<feature type="transmembrane region" description="Helical" evidence="1">
    <location>
        <begin position="60"/>
        <end position="82"/>
    </location>
</feature>
<keyword evidence="2" id="KW-0503">Monooxygenase</keyword>
<feature type="transmembrane region" description="Helical" evidence="1">
    <location>
        <begin position="88"/>
        <end position="111"/>
    </location>
</feature>
<dbReference type="InterPro" id="IPR008537">
    <property type="entry name" value="DUF819"/>
</dbReference>
<feature type="transmembrane region" description="Helical" evidence="1">
    <location>
        <begin position="285"/>
        <end position="307"/>
    </location>
</feature>
<dbReference type="Proteomes" id="UP000326354">
    <property type="component" value="Chromosome"/>
</dbReference>
<feature type="transmembrane region" description="Helical" evidence="1">
    <location>
        <begin position="230"/>
        <end position="248"/>
    </location>
</feature>
<keyword evidence="3" id="KW-1185">Reference proteome</keyword>
<dbReference type="PANTHER" id="PTHR34289:SF8">
    <property type="entry name" value="DUF819 DOMAIN-CONTAINING PROTEIN"/>
    <property type="match status" value="1"/>
</dbReference>
<protein>
    <submittedName>
        <fullName evidence="2">Beta-carotene 15,15'-monooxygenase</fullName>
    </submittedName>
</protein>
<reference evidence="2 3" key="1">
    <citation type="submission" date="2019-08" db="EMBL/GenBank/DDBJ databases">
        <title>Complete genome sequence of Candidatus Uab amorphum.</title>
        <authorList>
            <person name="Shiratori T."/>
            <person name="Suzuki S."/>
            <person name="Kakizawa Y."/>
            <person name="Ishida K."/>
        </authorList>
    </citation>
    <scope>NUCLEOTIDE SEQUENCE [LARGE SCALE GENOMIC DNA]</scope>
    <source>
        <strain evidence="2 3">SRT547</strain>
    </source>
</reference>
<feature type="transmembrane region" description="Helical" evidence="1">
    <location>
        <begin position="347"/>
        <end position="367"/>
    </location>
</feature>
<keyword evidence="2" id="KW-0560">Oxidoreductase</keyword>
<dbReference type="PANTHER" id="PTHR34289">
    <property type="entry name" value="PROTEIN, PUTATIVE (DUF819)-RELATED"/>
    <property type="match status" value="1"/>
</dbReference>
<accession>A0A5S9IRW1</accession>
<keyword evidence="1" id="KW-0472">Membrane</keyword>
<dbReference type="OrthoDB" id="653763at2"/>
<organism evidence="2 3">
    <name type="scientific">Uabimicrobium amorphum</name>
    <dbReference type="NCBI Taxonomy" id="2596890"/>
    <lineage>
        <taxon>Bacteria</taxon>
        <taxon>Pseudomonadati</taxon>
        <taxon>Planctomycetota</taxon>
        <taxon>Candidatus Uabimicrobiia</taxon>
        <taxon>Candidatus Uabimicrobiales</taxon>
        <taxon>Candidatus Uabimicrobiaceae</taxon>
        <taxon>Candidatus Uabimicrobium</taxon>
    </lineage>
</organism>
<dbReference type="AlphaFoldDB" id="A0A5S9IRW1"/>
<gene>
    <name evidence="2" type="ORF">UABAM_05162</name>
</gene>
<keyword evidence="1" id="KW-1133">Transmembrane helix</keyword>
<feature type="transmembrane region" description="Helical" evidence="1">
    <location>
        <begin position="260"/>
        <end position="279"/>
    </location>
</feature>
<evidence type="ECO:0000256" key="1">
    <source>
        <dbReference type="SAM" id="Phobius"/>
    </source>
</evidence>
<evidence type="ECO:0000313" key="3">
    <source>
        <dbReference type="Proteomes" id="UP000326354"/>
    </source>
</evidence>
<dbReference type="RefSeq" id="WP_151970817.1">
    <property type="nucleotide sequence ID" value="NZ_AP019860.1"/>
</dbReference>
<feature type="transmembrane region" description="Helical" evidence="1">
    <location>
        <begin position="201"/>
        <end position="224"/>
    </location>
</feature>
<sequence length="370" mass="40262">MENTIIIVQVSIYFLIPIIAQYLVRLRFFSWLGTVALCYVAGFAMNLVAVNWRIDVAQSIAEIVIPIAIPLLLFNLQFFAWLRCTRTVIIAFVLATVSAIASTLLIAPFFLQSHPEMWKMAGMFLGVYTGGTPNVASVGLALEAQESTFTIVNSVDFVVSAAYFVFCITLLKPIVQKWLPRFDLDIPDPHVASSEKSIPQAIFVVVLAAMIVAISCGVSFALFAKINVPFVMFGITALGMAASLVEKIQNIHVSTYLGDYFILVFCAAMGNVTNISKMLEQGGSTLYYCILVVSTTVCIYYVLCFVMRIDVDTAIITSTAAIFGPAFIAPVAQAIGNERVVMSGLTAGLLGYVVGNYAGISIAYLLYQFS</sequence>
<dbReference type="KEGG" id="uam:UABAM_05162"/>
<name>A0A5S9IRW1_UABAM</name>
<proteinExistence type="predicted"/>
<feature type="transmembrane region" description="Helical" evidence="1">
    <location>
        <begin position="148"/>
        <end position="171"/>
    </location>
</feature>